<accession>A0ABN7XTB3</accession>
<organism evidence="1 2">
    <name type="scientific">Gigaspora margarita</name>
    <dbReference type="NCBI Taxonomy" id="4874"/>
    <lineage>
        <taxon>Eukaryota</taxon>
        <taxon>Fungi</taxon>
        <taxon>Fungi incertae sedis</taxon>
        <taxon>Mucoromycota</taxon>
        <taxon>Glomeromycotina</taxon>
        <taxon>Glomeromycetes</taxon>
        <taxon>Diversisporales</taxon>
        <taxon>Gigasporaceae</taxon>
        <taxon>Gigaspora</taxon>
    </lineage>
</organism>
<reference evidence="1 2" key="1">
    <citation type="submission" date="2021-06" db="EMBL/GenBank/DDBJ databases">
        <authorList>
            <person name="Kallberg Y."/>
            <person name="Tangrot J."/>
            <person name="Rosling A."/>
        </authorList>
    </citation>
    <scope>NUCLEOTIDE SEQUENCE [LARGE SCALE GENOMIC DNA]</scope>
    <source>
        <strain evidence="1 2">120-4 pot B 10/14</strain>
    </source>
</reference>
<feature type="non-terminal residue" evidence="1">
    <location>
        <position position="1"/>
    </location>
</feature>
<proteinExistence type="predicted"/>
<comment type="caution">
    <text evidence="1">The sequence shown here is derived from an EMBL/GenBank/DDBJ whole genome shotgun (WGS) entry which is preliminary data.</text>
</comment>
<dbReference type="Proteomes" id="UP000789901">
    <property type="component" value="Unassembled WGS sequence"/>
</dbReference>
<evidence type="ECO:0000313" key="1">
    <source>
        <dbReference type="EMBL" id="CAG8857319.1"/>
    </source>
</evidence>
<protein>
    <submittedName>
        <fullName evidence="1">17194_t:CDS:1</fullName>
    </submittedName>
</protein>
<gene>
    <name evidence="1" type="ORF">GMARGA_LOCUS46140</name>
</gene>
<keyword evidence="2" id="KW-1185">Reference proteome</keyword>
<dbReference type="EMBL" id="CAJVQB010169349">
    <property type="protein sequence ID" value="CAG8857319.1"/>
    <property type="molecule type" value="Genomic_DNA"/>
</dbReference>
<feature type="non-terminal residue" evidence="1">
    <location>
        <position position="55"/>
    </location>
</feature>
<evidence type="ECO:0000313" key="2">
    <source>
        <dbReference type="Proteomes" id="UP000789901"/>
    </source>
</evidence>
<name>A0ABN7XTB3_GIGMA</name>
<sequence length="55" mass="6625">EVISEFQQASRNVNTDKSRTVWMSLFIKFRELRNYSNEIIELDNKTLSDQLEQFI</sequence>